<dbReference type="EMBL" id="AP018448">
    <property type="protein sequence ID" value="BBC34085.1"/>
    <property type="molecule type" value="Genomic_DNA"/>
</dbReference>
<evidence type="ECO:0000256" key="1">
    <source>
        <dbReference type="SAM" id="SignalP"/>
    </source>
</evidence>
<reference evidence="2 3" key="2">
    <citation type="journal article" date="2023" name="ChemBioChem">
        <title>Acyltransferase Domain Exchange between Two Independent Type I Polyketide Synthases in the Same Producer Strain of Macrolide Antibiotics.</title>
        <authorList>
            <person name="Kudo F."/>
            <person name="Kishikawa K."/>
            <person name="Tsuboi K."/>
            <person name="Kido T."/>
            <person name="Usui T."/>
            <person name="Hashimoto J."/>
            <person name="Shin-Ya K."/>
            <person name="Miyanaga A."/>
            <person name="Eguchi T."/>
        </authorList>
    </citation>
    <scope>NUCLEOTIDE SEQUENCE [LARGE SCALE GENOMIC DNA]</scope>
    <source>
        <strain evidence="2 3">A-8890</strain>
    </source>
</reference>
<dbReference type="Proteomes" id="UP001321542">
    <property type="component" value="Chromosome"/>
</dbReference>
<organism evidence="2 3">
    <name type="scientific">Streptomyces graminofaciens</name>
    <dbReference type="NCBI Taxonomy" id="68212"/>
    <lineage>
        <taxon>Bacteria</taxon>
        <taxon>Bacillati</taxon>
        <taxon>Actinomycetota</taxon>
        <taxon>Actinomycetes</taxon>
        <taxon>Kitasatosporales</taxon>
        <taxon>Streptomycetaceae</taxon>
        <taxon>Streptomyces</taxon>
    </lineage>
</organism>
<evidence type="ECO:0000313" key="2">
    <source>
        <dbReference type="EMBL" id="BBC34085.1"/>
    </source>
</evidence>
<keyword evidence="1" id="KW-0732">Signal</keyword>
<keyword evidence="3" id="KW-1185">Reference proteome</keyword>
<feature type="chain" id="PRO_5047440188" description="Calcium-binding protein" evidence="1">
    <location>
        <begin position="28"/>
        <end position="254"/>
    </location>
</feature>
<gene>
    <name evidence="2" type="ORF">SGFS_053790</name>
</gene>
<reference evidence="2 3" key="1">
    <citation type="journal article" date="2010" name="ChemBioChem">
        <title>Cloning and characterization of the biosynthetic gene cluster of 16-membered macrolide antibiotic FD-891: involvement of a dual functional cytochrome P450 monooxygenase catalyzing epoxidation and hydroxylation.</title>
        <authorList>
            <person name="Kudo F."/>
            <person name="Motegi A."/>
            <person name="Mizoue K."/>
            <person name="Eguchi T."/>
        </authorList>
    </citation>
    <scope>NUCLEOTIDE SEQUENCE [LARGE SCALE GENOMIC DNA]</scope>
    <source>
        <strain evidence="2 3">A-8890</strain>
    </source>
</reference>
<evidence type="ECO:0000313" key="3">
    <source>
        <dbReference type="Proteomes" id="UP001321542"/>
    </source>
</evidence>
<sequence>MRTRIRIHSLTAALTGALALSSLAAPAAEAAGAEPTITDVVVNGGAELALGPTAPKTFKVSVTAHHASGIKGMDIIVSLPSYVHSRSDRGLTCTAAGATTSTCTGSWTVVTSGFYGNDPADDPWYVKATVDANDGNWMTTSTADTFTVRRLAKLTANATPEPVTRNTTLTVTGKLIRANWETHKNAGYAGRKAQLQFRKAGTTTYTTIKTVTTGTNGTLKTRTKATSDGYWRWYFPGNSTTSTATAKGDYVDVR</sequence>
<dbReference type="InterPro" id="IPR006311">
    <property type="entry name" value="TAT_signal"/>
</dbReference>
<accession>A0ABN5VND9</accession>
<feature type="signal peptide" evidence="1">
    <location>
        <begin position="1"/>
        <end position="27"/>
    </location>
</feature>
<evidence type="ECO:0008006" key="4">
    <source>
        <dbReference type="Google" id="ProtNLM"/>
    </source>
</evidence>
<proteinExistence type="predicted"/>
<protein>
    <recommendedName>
        <fullName evidence="4">Calcium-binding protein</fullName>
    </recommendedName>
</protein>
<dbReference type="PROSITE" id="PS51318">
    <property type="entry name" value="TAT"/>
    <property type="match status" value="1"/>
</dbReference>
<name>A0ABN5VND9_9ACTN</name>
<dbReference type="RefSeq" id="WP_286253930.1">
    <property type="nucleotide sequence ID" value="NZ_AP018448.1"/>
</dbReference>